<protein>
    <submittedName>
        <fullName evidence="1">Uncharacterized protein</fullName>
    </submittedName>
</protein>
<sequence length="118" mass="13964">MATNQLSNERKLCELIKEINLIILTEETNNTNHYNKCVNLMNEAKHLLDLLQKELDCLKDKEIIMDKQTIKRLDILNSLISKELKIDDLIKFYEDFKNELNLLPKQITIHDDINKEII</sequence>
<name>A0A6C0LS38_9ZZZZ</name>
<evidence type="ECO:0000313" key="1">
    <source>
        <dbReference type="EMBL" id="QHU33243.1"/>
    </source>
</evidence>
<reference evidence="1" key="1">
    <citation type="journal article" date="2020" name="Nature">
        <title>Giant virus diversity and host interactions through global metagenomics.</title>
        <authorList>
            <person name="Schulz F."/>
            <person name="Roux S."/>
            <person name="Paez-Espino D."/>
            <person name="Jungbluth S."/>
            <person name="Walsh D.A."/>
            <person name="Denef V.J."/>
            <person name="McMahon K.D."/>
            <person name="Konstantinidis K.T."/>
            <person name="Eloe-Fadrosh E.A."/>
            <person name="Kyrpides N.C."/>
            <person name="Woyke T."/>
        </authorList>
    </citation>
    <scope>NUCLEOTIDE SEQUENCE</scope>
    <source>
        <strain evidence="1">GVMAG-S-1014582-52</strain>
    </source>
</reference>
<dbReference type="EMBL" id="MN740556">
    <property type="protein sequence ID" value="QHU33243.1"/>
    <property type="molecule type" value="Genomic_DNA"/>
</dbReference>
<proteinExistence type="predicted"/>
<organism evidence="1">
    <name type="scientific">viral metagenome</name>
    <dbReference type="NCBI Taxonomy" id="1070528"/>
    <lineage>
        <taxon>unclassified sequences</taxon>
        <taxon>metagenomes</taxon>
        <taxon>organismal metagenomes</taxon>
    </lineage>
</organism>
<accession>A0A6C0LS38</accession>
<dbReference type="AlphaFoldDB" id="A0A6C0LS38"/>